<feature type="transmembrane region" description="Helical" evidence="7">
    <location>
        <begin position="236"/>
        <end position="261"/>
    </location>
</feature>
<evidence type="ECO:0000256" key="6">
    <source>
        <dbReference type="SAM" id="MobiDB-lite"/>
    </source>
</evidence>
<feature type="non-terminal residue" evidence="9">
    <location>
        <position position="429"/>
    </location>
</feature>
<feature type="transmembrane region" description="Helical" evidence="7">
    <location>
        <begin position="343"/>
        <end position="366"/>
    </location>
</feature>
<dbReference type="Proteomes" id="UP000271241">
    <property type="component" value="Unassembled WGS sequence"/>
</dbReference>
<proteinExistence type="inferred from homology"/>
<keyword evidence="10" id="KW-1185">Reference proteome</keyword>
<dbReference type="PANTHER" id="PTHR22950">
    <property type="entry name" value="AMINO ACID TRANSPORTER"/>
    <property type="match status" value="1"/>
</dbReference>
<keyword evidence="4 7" id="KW-1133">Transmembrane helix</keyword>
<evidence type="ECO:0000256" key="2">
    <source>
        <dbReference type="ARBA" id="ARBA00008066"/>
    </source>
</evidence>
<reference evidence="10" key="1">
    <citation type="journal article" date="2018" name="Nat. Microbiol.">
        <title>Leveraging single-cell genomics to expand the fungal tree of life.</title>
        <authorList>
            <person name="Ahrendt S.R."/>
            <person name="Quandt C.A."/>
            <person name="Ciobanu D."/>
            <person name="Clum A."/>
            <person name="Salamov A."/>
            <person name="Andreopoulos B."/>
            <person name="Cheng J.F."/>
            <person name="Woyke T."/>
            <person name="Pelin A."/>
            <person name="Henrissat B."/>
            <person name="Reynolds N.K."/>
            <person name="Benny G.L."/>
            <person name="Smith M.E."/>
            <person name="James T.Y."/>
            <person name="Grigoriev I.V."/>
        </authorList>
    </citation>
    <scope>NUCLEOTIDE SEQUENCE [LARGE SCALE GENOMIC DNA]</scope>
    <source>
        <strain evidence="10">RSA 1356</strain>
    </source>
</reference>
<protein>
    <submittedName>
        <fullName evidence="9">Transmembrane amino acid transporter protein-domain-containing protein</fullName>
    </submittedName>
</protein>
<feature type="transmembrane region" description="Helical" evidence="7">
    <location>
        <begin position="194"/>
        <end position="215"/>
    </location>
</feature>
<dbReference type="GO" id="GO:0015179">
    <property type="term" value="F:L-amino acid transmembrane transporter activity"/>
    <property type="evidence" value="ECO:0007669"/>
    <property type="project" value="TreeGrafter"/>
</dbReference>
<evidence type="ECO:0000259" key="8">
    <source>
        <dbReference type="Pfam" id="PF01490"/>
    </source>
</evidence>
<evidence type="ECO:0000256" key="5">
    <source>
        <dbReference type="ARBA" id="ARBA00023136"/>
    </source>
</evidence>
<keyword evidence="5 7" id="KW-0472">Membrane</keyword>
<name>A0A4P9XKS3_9FUNG</name>
<dbReference type="OrthoDB" id="1684102at2759"/>
<feature type="transmembrane region" description="Helical" evidence="7">
    <location>
        <begin position="378"/>
        <end position="401"/>
    </location>
</feature>
<dbReference type="Pfam" id="PF01490">
    <property type="entry name" value="Aa_trans"/>
    <property type="match status" value="1"/>
</dbReference>
<dbReference type="AlphaFoldDB" id="A0A4P9XKS3"/>
<dbReference type="GO" id="GO:0005774">
    <property type="term" value="C:vacuolar membrane"/>
    <property type="evidence" value="ECO:0007669"/>
    <property type="project" value="TreeGrafter"/>
</dbReference>
<evidence type="ECO:0000256" key="3">
    <source>
        <dbReference type="ARBA" id="ARBA00022692"/>
    </source>
</evidence>
<dbReference type="STRING" id="78915.A0A4P9XKS3"/>
<evidence type="ECO:0000256" key="4">
    <source>
        <dbReference type="ARBA" id="ARBA00022989"/>
    </source>
</evidence>
<dbReference type="InterPro" id="IPR013057">
    <property type="entry name" value="AA_transpt_TM"/>
</dbReference>
<dbReference type="PANTHER" id="PTHR22950:SF666">
    <property type="entry name" value="VACUOLAR AMINO ACID TRANSPORTER 4"/>
    <property type="match status" value="1"/>
</dbReference>
<evidence type="ECO:0000313" key="10">
    <source>
        <dbReference type="Proteomes" id="UP000271241"/>
    </source>
</evidence>
<evidence type="ECO:0000313" key="9">
    <source>
        <dbReference type="EMBL" id="RKP06362.1"/>
    </source>
</evidence>
<comment type="similarity">
    <text evidence="2">Belongs to the amino acid/polyamine transporter 2 family.</text>
</comment>
<keyword evidence="3 7" id="KW-0812">Transmembrane</keyword>
<sequence>MSDAEDDADDTGDNSSELGGDGAETDNDAVSFSNAHQLQGGAITRDVYRWVEHQDRRQQRLRSMSISDLASLRSAQGDDSATESVARLREPGAFRRHFVAQRAAERGQQQPNFLTRNFIDFLALYGHFAGDNFPSDDDDDDDEDLLAADTVKAASATSALGTASVGKVFFLLIKSFIGTGVLFLPRAFYNGGLLFSAIVLCLVSALCLHAMLLLVECRRVVPGSFGDIGGALYGPVARYAVLFSIVISQLGFSCAYTIFVAKNIRDLAMLVSDCRWIIPEKYLIIGQLAVYIPMAMVRKIKHLSNAALVADLFIVFGLVYLYYYDISVLVTVGMARVQHFNSADFALFIGTAIFTFEGIGLLIPIVESMAEPQKFPRVLSITMVLVTFVFTSIGVLSYAAFGEEVESVVLLNLPSGSVMVEAVQFFYAV</sequence>
<feature type="domain" description="Amino acid transporter transmembrane" evidence="8">
    <location>
        <begin position="162"/>
        <end position="429"/>
    </location>
</feature>
<accession>A0A4P9XKS3</accession>
<feature type="transmembrane region" description="Helical" evidence="7">
    <location>
        <begin position="168"/>
        <end position="188"/>
    </location>
</feature>
<evidence type="ECO:0000256" key="1">
    <source>
        <dbReference type="ARBA" id="ARBA00004141"/>
    </source>
</evidence>
<gene>
    <name evidence="9" type="ORF">THASP1DRAFT_18590</name>
</gene>
<feature type="transmembrane region" description="Helical" evidence="7">
    <location>
        <begin position="304"/>
        <end position="323"/>
    </location>
</feature>
<comment type="subcellular location">
    <subcellularLocation>
        <location evidence="1">Membrane</location>
        <topology evidence="1">Multi-pass membrane protein</topology>
    </subcellularLocation>
</comment>
<evidence type="ECO:0000256" key="7">
    <source>
        <dbReference type="SAM" id="Phobius"/>
    </source>
</evidence>
<organism evidence="9 10">
    <name type="scientific">Thamnocephalis sphaerospora</name>
    <dbReference type="NCBI Taxonomy" id="78915"/>
    <lineage>
        <taxon>Eukaryota</taxon>
        <taxon>Fungi</taxon>
        <taxon>Fungi incertae sedis</taxon>
        <taxon>Zoopagomycota</taxon>
        <taxon>Zoopagomycotina</taxon>
        <taxon>Zoopagomycetes</taxon>
        <taxon>Zoopagales</taxon>
        <taxon>Sigmoideomycetaceae</taxon>
        <taxon>Thamnocephalis</taxon>
    </lineage>
</organism>
<feature type="compositionally biased region" description="Acidic residues" evidence="6">
    <location>
        <begin position="1"/>
        <end position="12"/>
    </location>
</feature>
<feature type="region of interest" description="Disordered" evidence="6">
    <location>
        <begin position="1"/>
        <end position="28"/>
    </location>
</feature>
<dbReference type="EMBL" id="KZ992899">
    <property type="protein sequence ID" value="RKP06362.1"/>
    <property type="molecule type" value="Genomic_DNA"/>
</dbReference>